<sequence>MAEYDEIGAEAFLDRYGFAPSRLYRVTHEGREYDSKAIAGVAHGYATGQNLTASEFSGGQQTVVPTLEALGFTFTSARSEQTGRRAWLILTKSDYRRMGGGNRYDDAAESHYSWDSNVANSKNIRVGDQIAVWDEDELIGASVIERIELLGRYPKSIGYCPECGKSNYEPRKTMTPVYRCKCTHTFDDPVFKEVEVEGFRSTHDQGWIGLEGTLTGDELRSLCVVRSQNSIRELRWDDFKAAVEKVAPGRPLTVVEVTADQIEGGHTTRSVRVRLGQPAFRAGLIRKYGLSCAFTGSSPKEVLEACHLYSYAEVGQHEDDGGLLLRRDLHRLFDRGLIAVDSSGTIDVTDEIRQYPLYAALHGQRLSVRLRKKQRDWLQLHWNEWRVPTP</sequence>
<name>A0A1B1K9Y5_RHOOP</name>
<dbReference type="Pfam" id="PF13391">
    <property type="entry name" value="HNH_2"/>
    <property type="match status" value="1"/>
</dbReference>
<dbReference type="Pfam" id="PF26345">
    <property type="entry name" value="ScoMcrA_N"/>
    <property type="match status" value="1"/>
</dbReference>
<evidence type="ECO:0000313" key="4">
    <source>
        <dbReference type="Proteomes" id="UP000186108"/>
    </source>
</evidence>
<dbReference type="Proteomes" id="UP000186108">
    <property type="component" value="Chromosome"/>
</dbReference>
<dbReference type="AlphaFoldDB" id="A0A1B1K9Y5"/>
<evidence type="ECO:0000313" key="3">
    <source>
        <dbReference type="EMBL" id="ANS29386.1"/>
    </source>
</evidence>
<dbReference type="InterPro" id="IPR058807">
    <property type="entry name" value="ScoMcrA_N"/>
</dbReference>
<dbReference type="EMBL" id="CP009111">
    <property type="protein sequence ID" value="ANS29386.1"/>
    <property type="molecule type" value="Genomic_DNA"/>
</dbReference>
<accession>A0A1B1K9Y5</accession>
<organism evidence="3 4">
    <name type="scientific">Rhodococcus opacus</name>
    <name type="common">Nocardia opaca</name>
    <dbReference type="NCBI Taxonomy" id="37919"/>
    <lineage>
        <taxon>Bacteria</taxon>
        <taxon>Bacillati</taxon>
        <taxon>Actinomycetota</taxon>
        <taxon>Actinomycetes</taxon>
        <taxon>Mycobacteriales</taxon>
        <taxon>Nocardiaceae</taxon>
        <taxon>Rhodococcus</taxon>
    </lineage>
</organism>
<protein>
    <submittedName>
        <fullName evidence="3">Uncharacterized protein</fullName>
    </submittedName>
</protein>
<evidence type="ECO:0000259" key="2">
    <source>
        <dbReference type="Pfam" id="PF26345"/>
    </source>
</evidence>
<feature type="domain" description="ScoMcrA-like N-terminal head" evidence="2">
    <location>
        <begin position="1"/>
        <end position="75"/>
    </location>
</feature>
<dbReference type="PATRIC" id="fig|37919.13.peg.4973"/>
<evidence type="ECO:0000259" key="1">
    <source>
        <dbReference type="Pfam" id="PF13391"/>
    </source>
</evidence>
<proteinExistence type="predicted"/>
<feature type="domain" description="HNH nuclease" evidence="1">
    <location>
        <begin position="292"/>
        <end position="341"/>
    </location>
</feature>
<dbReference type="InterPro" id="IPR003615">
    <property type="entry name" value="HNH_nuc"/>
</dbReference>
<gene>
    <name evidence="3" type="ORF">R1CP_23590</name>
</gene>
<reference evidence="3 4" key="1">
    <citation type="submission" date="2014-07" db="EMBL/GenBank/DDBJ databases">
        <authorList>
            <person name="Zhang J.E."/>
            <person name="Yang H."/>
            <person name="Guo J."/>
            <person name="Deng Z."/>
            <person name="Luo H."/>
            <person name="Luo M."/>
            <person name="Zhao B."/>
        </authorList>
    </citation>
    <scope>NUCLEOTIDE SEQUENCE [LARGE SCALE GENOMIC DNA]</scope>
    <source>
        <strain evidence="3 4">1CP</strain>
    </source>
</reference>